<evidence type="ECO:0000313" key="2">
    <source>
        <dbReference type="Proteomes" id="UP000095185"/>
    </source>
</evidence>
<dbReference type="Proteomes" id="UP000095185">
    <property type="component" value="Chromosome"/>
</dbReference>
<dbReference type="EMBL" id="CP017305">
    <property type="protein sequence ID" value="AOS84133.1"/>
    <property type="molecule type" value="Genomic_DNA"/>
</dbReference>
<sequence>MRTGIPEMGIVKYCVIISCKRNKYTANEVKFTHAIHLILTVCFGQLFLFSRAPSNHFDSENTASRSR</sequence>
<protein>
    <submittedName>
        <fullName evidence="1">Uncharacterized protein</fullName>
    </submittedName>
</protein>
<dbReference type="AlphaFoldDB" id="A0A1D8D1X3"/>
<reference evidence="1" key="1">
    <citation type="submission" date="2016-09" db="EMBL/GenBank/DDBJ databases">
        <title>Genome sequence of Chlorobaculum limnaeum.</title>
        <authorList>
            <person name="Liu Z."/>
            <person name="Tank M."/>
            <person name="Bryant D.A."/>
        </authorList>
    </citation>
    <scope>NUCLEOTIDE SEQUENCE [LARGE SCALE GENOMIC DNA]</scope>
    <source>
        <strain evidence="1">DSM 1677</strain>
    </source>
</reference>
<keyword evidence="2" id="KW-1185">Reference proteome</keyword>
<evidence type="ECO:0000313" key="1">
    <source>
        <dbReference type="EMBL" id="AOS84133.1"/>
    </source>
</evidence>
<proteinExistence type="predicted"/>
<organism evidence="1 2">
    <name type="scientific">Chlorobaculum limnaeum</name>
    <dbReference type="NCBI Taxonomy" id="274537"/>
    <lineage>
        <taxon>Bacteria</taxon>
        <taxon>Pseudomonadati</taxon>
        <taxon>Chlorobiota</taxon>
        <taxon>Chlorobiia</taxon>
        <taxon>Chlorobiales</taxon>
        <taxon>Chlorobiaceae</taxon>
        <taxon>Chlorobaculum</taxon>
    </lineage>
</organism>
<name>A0A1D8D1X3_CHLLM</name>
<accession>A0A1D8D1X3</accession>
<dbReference type="KEGG" id="clz:BIU88_08305"/>
<gene>
    <name evidence="1" type="ORF">BIU88_08305</name>
</gene>